<protein>
    <submittedName>
        <fullName evidence="2">Uncharacterized protein</fullName>
    </submittedName>
</protein>
<accession>A0A919JG49</accession>
<evidence type="ECO:0000313" key="2">
    <source>
        <dbReference type="EMBL" id="GIE48902.1"/>
    </source>
</evidence>
<sequence length="112" mass="11321">MAWVARCSVTSSPRAIRQQPGGPGGQLTDGAGAPHGHDVARSHPAQVGADPAGGGGVGGEHRPLVADLVRHPERADVGERHPDVLGVAAQVATHRVRVAEAAAGRLAPTTSR</sequence>
<organism evidence="2 3">
    <name type="scientific">Actinoplanes nipponensis</name>
    <dbReference type="NCBI Taxonomy" id="135950"/>
    <lineage>
        <taxon>Bacteria</taxon>
        <taxon>Bacillati</taxon>
        <taxon>Actinomycetota</taxon>
        <taxon>Actinomycetes</taxon>
        <taxon>Micromonosporales</taxon>
        <taxon>Micromonosporaceae</taxon>
        <taxon>Actinoplanes</taxon>
    </lineage>
</organism>
<dbReference type="Proteomes" id="UP000647172">
    <property type="component" value="Unassembled WGS sequence"/>
</dbReference>
<feature type="region of interest" description="Disordered" evidence="1">
    <location>
        <begin position="1"/>
        <end position="62"/>
    </location>
</feature>
<reference evidence="2" key="1">
    <citation type="submission" date="2021-01" db="EMBL/GenBank/DDBJ databases">
        <title>Whole genome shotgun sequence of Actinoplanes nipponensis NBRC 14063.</title>
        <authorList>
            <person name="Komaki H."/>
            <person name="Tamura T."/>
        </authorList>
    </citation>
    <scope>NUCLEOTIDE SEQUENCE</scope>
    <source>
        <strain evidence="2">NBRC 14063</strain>
    </source>
</reference>
<proteinExistence type="predicted"/>
<keyword evidence="3" id="KW-1185">Reference proteome</keyword>
<name>A0A919JG49_9ACTN</name>
<gene>
    <name evidence="2" type="ORF">Ani05nite_24360</name>
</gene>
<evidence type="ECO:0000256" key="1">
    <source>
        <dbReference type="SAM" id="MobiDB-lite"/>
    </source>
</evidence>
<dbReference type="EMBL" id="BOMQ01000027">
    <property type="protein sequence ID" value="GIE48902.1"/>
    <property type="molecule type" value="Genomic_DNA"/>
</dbReference>
<comment type="caution">
    <text evidence="2">The sequence shown here is derived from an EMBL/GenBank/DDBJ whole genome shotgun (WGS) entry which is preliminary data.</text>
</comment>
<dbReference type="AlphaFoldDB" id="A0A919JG49"/>
<evidence type="ECO:0000313" key="3">
    <source>
        <dbReference type="Proteomes" id="UP000647172"/>
    </source>
</evidence>